<comment type="caution">
    <text evidence="1">The sequence shown here is derived from an EMBL/GenBank/DDBJ whole genome shotgun (WGS) entry which is preliminary data.</text>
</comment>
<proteinExistence type="predicted"/>
<dbReference type="EMBL" id="CAJOBC010151366">
    <property type="protein sequence ID" value="CAF4674024.1"/>
    <property type="molecule type" value="Genomic_DNA"/>
</dbReference>
<reference evidence="1" key="1">
    <citation type="submission" date="2021-02" db="EMBL/GenBank/DDBJ databases">
        <authorList>
            <person name="Nowell W R."/>
        </authorList>
    </citation>
    <scope>NUCLEOTIDE SEQUENCE</scope>
</reference>
<dbReference type="EMBL" id="CAJNOQ010065328">
    <property type="protein sequence ID" value="CAF1678992.1"/>
    <property type="molecule type" value="Genomic_DNA"/>
</dbReference>
<evidence type="ECO:0000313" key="2">
    <source>
        <dbReference type="EMBL" id="CAF4674024.1"/>
    </source>
</evidence>
<dbReference type="Proteomes" id="UP000663829">
    <property type="component" value="Unassembled WGS sequence"/>
</dbReference>
<protein>
    <submittedName>
        <fullName evidence="1">Uncharacterized protein</fullName>
    </submittedName>
</protein>
<evidence type="ECO:0000313" key="1">
    <source>
        <dbReference type="EMBL" id="CAF1678992.1"/>
    </source>
</evidence>
<keyword evidence="3" id="KW-1185">Reference proteome</keyword>
<accession>A0A816GW10</accession>
<feature type="non-terminal residue" evidence="1">
    <location>
        <position position="13"/>
    </location>
</feature>
<organism evidence="1 3">
    <name type="scientific">Didymodactylos carnosus</name>
    <dbReference type="NCBI Taxonomy" id="1234261"/>
    <lineage>
        <taxon>Eukaryota</taxon>
        <taxon>Metazoa</taxon>
        <taxon>Spiralia</taxon>
        <taxon>Gnathifera</taxon>
        <taxon>Rotifera</taxon>
        <taxon>Eurotatoria</taxon>
        <taxon>Bdelloidea</taxon>
        <taxon>Philodinida</taxon>
        <taxon>Philodinidae</taxon>
        <taxon>Didymodactylos</taxon>
    </lineage>
</organism>
<evidence type="ECO:0000313" key="3">
    <source>
        <dbReference type="Proteomes" id="UP000663829"/>
    </source>
</evidence>
<sequence>MSLASIPAAVSAD</sequence>
<name>A0A816GW10_9BILA</name>
<gene>
    <name evidence="1" type="ORF">GPM918_LOCUS46548</name>
    <name evidence="2" type="ORF">SRO942_LOCUS50931</name>
</gene>
<dbReference type="Proteomes" id="UP000681722">
    <property type="component" value="Unassembled WGS sequence"/>
</dbReference>